<dbReference type="AlphaFoldDB" id="A0A9X0QIA7"/>
<accession>A0A9X0QIA7</accession>
<proteinExistence type="predicted"/>
<name>A0A9X0QIA7_9BACT</name>
<dbReference type="EMBL" id="JACHEB010000011">
    <property type="protein sequence ID" value="MBB5330769.1"/>
    <property type="molecule type" value="Genomic_DNA"/>
</dbReference>
<reference evidence="2 3" key="1">
    <citation type="submission" date="2020-08" db="EMBL/GenBank/DDBJ databases">
        <title>Genomic Encyclopedia of Type Strains, Phase IV (KMG-V): Genome sequencing to study the core and pangenomes of soil and plant-associated prokaryotes.</title>
        <authorList>
            <person name="Whitman W."/>
        </authorList>
    </citation>
    <scope>NUCLEOTIDE SEQUENCE [LARGE SCALE GENOMIC DNA]</scope>
    <source>
        <strain evidence="2 3">X5P2</strain>
    </source>
</reference>
<keyword evidence="3" id="KW-1185">Reference proteome</keyword>
<feature type="compositionally biased region" description="Polar residues" evidence="1">
    <location>
        <begin position="50"/>
        <end position="62"/>
    </location>
</feature>
<evidence type="ECO:0000313" key="2">
    <source>
        <dbReference type="EMBL" id="MBB5330769.1"/>
    </source>
</evidence>
<sequence length="73" mass="8201">MPGLQYLIAYLDQFCHPGVGSWPSLTKWNQLARYSEAAITCISRQSKPLQNTASAVHTSNLRRTNDPKVSRLI</sequence>
<gene>
    <name evidence="2" type="ORF">HDF14_004405</name>
</gene>
<evidence type="ECO:0000256" key="1">
    <source>
        <dbReference type="SAM" id="MobiDB-lite"/>
    </source>
</evidence>
<protein>
    <submittedName>
        <fullName evidence="2">Uncharacterized protein</fullName>
    </submittedName>
</protein>
<comment type="caution">
    <text evidence="2">The sequence shown here is derived from an EMBL/GenBank/DDBJ whole genome shotgun (WGS) entry which is preliminary data.</text>
</comment>
<feature type="region of interest" description="Disordered" evidence="1">
    <location>
        <begin position="50"/>
        <end position="73"/>
    </location>
</feature>
<organism evidence="2 3">
    <name type="scientific">Tunturiibacter gelidiferens</name>
    <dbReference type="NCBI Taxonomy" id="3069689"/>
    <lineage>
        <taxon>Bacteria</taxon>
        <taxon>Pseudomonadati</taxon>
        <taxon>Acidobacteriota</taxon>
        <taxon>Terriglobia</taxon>
        <taxon>Terriglobales</taxon>
        <taxon>Acidobacteriaceae</taxon>
        <taxon>Tunturiibacter</taxon>
    </lineage>
</organism>
<dbReference type="Proteomes" id="UP000535182">
    <property type="component" value="Unassembled WGS sequence"/>
</dbReference>
<feature type="compositionally biased region" description="Basic and acidic residues" evidence="1">
    <location>
        <begin position="63"/>
        <end position="73"/>
    </location>
</feature>
<evidence type="ECO:0000313" key="3">
    <source>
        <dbReference type="Proteomes" id="UP000535182"/>
    </source>
</evidence>